<evidence type="ECO:0000313" key="5">
    <source>
        <dbReference type="Proteomes" id="UP000680365"/>
    </source>
</evidence>
<dbReference type="EMBL" id="JAEDAM010000002">
    <property type="protein sequence ID" value="MBS8121507.1"/>
    <property type="molecule type" value="Genomic_DNA"/>
</dbReference>
<accession>A0ABS5QJS9</accession>
<dbReference type="RefSeq" id="WP_213348095.1">
    <property type="nucleotide sequence ID" value="NZ_JAEDAM010000002.1"/>
</dbReference>
<dbReference type="GO" id="GO:0032259">
    <property type="term" value="P:methylation"/>
    <property type="evidence" value="ECO:0007669"/>
    <property type="project" value="UniProtKB-KW"/>
</dbReference>
<dbReference type="Proteomes" id="UP000680365">
    <property type="component" value="Unassembled WGS sequence"/>
</dbReference>
<dbReference type="Pfam" id="PF01555">
    <property type="entry name" value="N6_N4_Mtase"/>
    <property type="match status" value="1"/>
</dbReference>
<gene>
    <name evidence="4" type="ORF">VAMP_5n309</name>
</gene>
<keyword evidence="5" id="KW-1185">Reference proteome</keyword>
<dbReference type="SUPFAM" id="SSF53335">
    <property type="entry name" value="S-adenosyl-L-methionine-dependent methyltransferases"/>
    <property type="match status" value="2"/>
</dbReference>
<dbReference type="InterPro" id="IPR002941">
    <property type="entry name" value="DNA_methylase_N4/N6"/>
</dbReference>
<evidence type="ECO:0000313" key="4">
    <source>
        <dbReference type="EMBL" id="MBS8121507.1"/>
    </source>
</evidence>
<dbReference type="Gene3D" id="3.40.50.150">
    <property type="entry name" value="Vaccinia Virus protein VP39"/>
    <property type="match status" value="1"/>
</dbReference>
<protein>
    <submittedName>
        <fullName evidence="4">DNA modification methylase</fullName>
    </submittedName>
</protein>
<dbReference type="InterPro" id="IPR029063">
    <property type="entry name" value="SAM-dependent_MTases_sf"/>
</dbReference>
<keyword evidence="2" id="KW-0808">Transferase</keyword>
<name>A0ABS5QJS9_9BACT</name>
<dbReference type="GO" id="GO:0008168">
    <property type="term" value="F:methyltransferase activity"/>
    <property type="evidence" value="ECO:0007669"/>
    <property type="project" value="UniProtKB-KW"/>
</dbReference>
<comment type="caution">
    <text evidence="4">The sequence shown here is derived from an EMBL/GenBank/DDBJ whole genome shotgun (WGS) entry which is preliminary data.</text>
</comment>
<sequence>MYFVVFGKNIELSKIELNILNPSNLKIVGNVAFFETDNYDFLSKLSGIVKYGKLINENEFVFDPKVILGTNNLDFANYIKKKYGIKRYKIIGLQNTDLEIKNKGIEILNFDGKCCLVKGYQNIDLYSNIDYDKSISGMNVGMMPSKLTHLMINLGIFSSDNFVNNLSIYDPFVGFGTTGFVANGLGYNFIGSDINISSVKKNLKWRNETNFVNNDKKFTLYKHDVNDLFKKSFLKNVNVIVSEGFLGPLVSRKTKKHEYINNQKKVLELYKRFFDNVIAFWGKNNINLCITFPYYLESDSNFLETELSFHIKNLGQKFFVPKTIYHRKKQLVGRKFIIFE</sequence>
<evidence type="ECO:0000256" key="2">
    <source>
        <dbReference type="ARBA" id="ARBA00022679"/>
    </source>
</evidence>
<keyword evidence="1 4" id="KW-0489">Methyltransferase</keyword>
<evidence type="ECO:0000256" key="1">
    <source>
        <dbReference type="ARBA" id="ARBA00022603"/>
    </source>
</evidence>
<organism evidence="4 5">
    <name type="scientific">Candidatus Vampirococcus lugosii</name>
    <dbReference type="NCBI Taxonomy" id="2789015"/>
    <lineage>
        <taxon>Bacteria</taxon>
        <taxon>Candidatus Absconditibacteriota</taxon>
        <taxon>Vampirococcus</taxon>
    </lineage>
</organism>
<evidence type="ECO:0000259" key="3">
    <source>
        <dbReference type="Pfam" id="PF01555"/>
    </source>
</evidence>
<proteinExistence type="predicted"/>
<reference evidence="4 5" key="1">
    <citation type="journal article" date="2021" name="Nat. Commun.">
        <title>Reductive evolution and unique predatory mode in the CPR bacterium Vampirococcus lugosii.</title>
        <authorList>
            <person name="Moreira D."/>
            <person name="Zivanovic Y."/>
            <person name="Lopez-Archilla A.I."/>
            <person name="Iniesto M."/>
            <person name="Lopez-Garcia P."/>
        </authorList>
    </citation>
    <scope>NUCLEOTIDE SEQUENCE [LARGE SCALE GENOMIC DNA]</scope>
    <source>
        <strain evidence="4">Chiprana</strain>
    </source>
</reference>
<feature type="domain" description="DNA methylase N-4/N-6" evidence="3">
    <location>
        <begin position="143"/>
        <end position="199"/>
    </location>
</feature>